<dbReference type="SUPFAM" id="SSF47413">
    <property type="entry name" value="lambda repressor-like DNA-binding domains"/>
    <property type="match status" value="1"/>
</dbReference>
<sequence length="326" mass="34946">MERRPTQRDVAEAAGVSRGLVSLALSDSPGVSPQTKARILQVADQLGYVRNLSAAFLAGGLPTALGVVLPGLRNPFFESVIAEVNRHAEDLGLLPLVVTTGNDPLREQTVIRKLLEMRVAGCVVVAPASPDVDLQRLGRSVPMVVLGAEPIGDMVDVVRMDEGEAATTVFRHLQSRGWERVWHLTPRDARKDRGVEGRARALQEAAGDLPFTHVIAANDQALAPVLRRALYGGGRPAIITHNDLLGVDVITALRAMGYSPGQDVGVVSYDDTHLAQRPEIQLSSVRQKCSQLVGLALELLVGRGQTPDLPAREAVSHPELAHRASS</sequence>
<feature type="domain" description="HTH lacI-type" evidence="4">
    <location>
        <begin position="5"/>
        <end position="59"/>
    </location>
</feature>
<dbReference type="CDD" id="cd01392">
    <property type="entry name" value="HTH_LacI"/>
    <property type="match status" value="1"/>
</dbReference>
<evidence type="ECO:0000259" key="4">
    <source>
        <dbReference type="PROSITE" id="PS50932"/>
    </source>
</evidence>
<name>A0AAU7V622_9ACTO</name>
<dbReference type="InterPro" id="IPR046335">
    <property type="entry name" value="LacI/GalR-like_sensor"/>
</dbReference>
<dbReference type="InterPro" id="IPR000843">
    <property type="entry name" value="HTH_LacI"/>
</dbReference>
<evidence type="ECO:0000256" key="2">
    <source>
        <dbReference type="ARBA" id="ARBA00023125"/>
    </source>
</evidence>
<keyword evidence="3" id="KW-0804">Transcription</keyword>
<evidence type="ECO:0000256" key="1">
    <source>
        <dbReference type="ARBA" id="ARBA00023015"/>
    </source>
</evidence>
<dbReference type="SUPFAM" id="SSF53822">
    <property type="entry name" value="Periplasmic binding protein-like I"/>
    <property type="match status" value="1"/>
</dbReference>
<dbReference type="PANTHER" id="PTHR30146:SF109">
    <property type="entry name" value="HTH-TYPE TRANSCRIPTIONAL REGULATOR GALS"/>
    <property type="match status" value="1"/>
</dbReference>
<protein>
    <submittedName>
        <fullName evidence="5">LacI family DNA-binding transcriptional regulator</fullName>
    </submittedName>
</protein>
<dbReference type="InterPro" id="IPR010982">
    <property type="entry name" value="Lambda_DNA-bd_dom_sf"/>
</dbReference>
<dbReference type="RefSeq" id="WP_350257919.1">
    <property type="nucleotide sequence ID" value="NZ_CP138335.1"/>
</dbReference>
<dbReference type="Pfam" id="PF00356">
    <property type="entry name" value="LacI"/>
    <property type="match status" value="1"/>
</dbReference>
<keyword evidence="1" id="KW-0805">Transcription regulation</keyword>
<dbReference type="KEGG" id="sapp:SAC06_08715"/>
<dbReference type="GO" id="GO:0003700">
    <property type="term" value="F:DNA-binding transcription factor activity"/>
    <property type="evidence" value="ECO:0007669"/>
    <property type="project" value="TreeGrafter"/>
</dbReference>
<dbReference type="PANTHER" id="PTHR30146">
    <property type="entry name" value="LACI-RELATED TRANSCRIPTIONAL REPRESSOR"/>
    <property type="match status" value="1"/>
</dbReference>
<organism evidence="5">
    <name type="scientific">Scrofimicrobium appendicitidis</name>
    <dbReference type="NCBI Taxonomy" id="3079930"/>
    <lineage>
        <taxon>Bacteria</taxon>
        <taxon>Bacillati</taxon>
        <taxon>Actinomycetota</taxon>
        <taxon>Actinomycetes</taxon>
        <taxon>Actinomycetales</taxon>
        <taxon>Actinomycetaceae</taxon>
        <taxon>Scrofimicrobium</taxon>
    </lineage>
</organism>
<dbReference type="PROSITE" id="PS50932">
    <property type="entry name" value="HTH_LACI_2"/>
    <property type="match status" value="1"/>
</dbReference>
<gene>
    <name evidence="5" type="ORF">SAC06_08715</name>
</gene>
<dbReference type="Pfam" id="PF13377">
    <property type="entry name" value="Peripla_BP_3"/>
    <property type="match status" value="1"/>
</dbReference>
<accession>A0AAU7V622</accession>
<dbReference type="GO" id="GO:0000976">
    <property type="term" value="F:transcription cis-regulatory region binding"/>
    <property type="evidence" value="ECO:0007669"/>
    <property type="project" value="TreeGrafter"/>
</dbReference>
<dbReference type="Gene3D" id="3.40.50.2300">
    <property type="match status" value="2"/>
</dbReference>
<dbReference type="EMBL" id="CP138335">
    <property type="protein sequence ID" value="XBW07716.1"/>
    <property type="molecule type" value="Genomic_DNA"/>
</dbReference>
<keyword evidence="2 5" id="KW-0238">DNA-binding</keyword>
<evidence type="ECO:0000313" key="5">
    <source>
        <dbReference type="EMBL" id="XBW07716.1"/>
    </source>
</evidence>
<dbReference type="InterPro" id="IPR028082">
    <property type="entry name" value="Peripla_BP_I"/>
</dbReference>
<proteinExistence type="predicted"/>
<evidence type="ECO:0000256" key="3">
    <source>
        <dbReference type="ARBA" id="ARBA00023163"/>
    </source>
</evidence>
<dbReference type="CDD" id="cd06267">
    <property type="entry name" value="PBP1_LacI_sugar_binding-like"/>
    <property type="match status" value="1"/>
</dbReference>
<dbReference type="SMART" id="SM00354">
    <property type="entry name" value="HTH_LACI"/>
    <property type="match status" value="1"/>
</dbReference>
<dbReference type="AlphaFoldDB" id="A0AAU7V622"/>
<reference evidence="5" key="1">
    <citation type="submission" date="2023-11" db="EMBL/GenBank/DDBJ databases">
        <title>Scrofimicrobium hongkongense sp. nov., isolated from a patient with peritonitis.</title>
        <authorList>
            <person name="Lao H.Y."/>
            <person name="Wong A.Y.P."/>
            <person name="Ng T.L."/>
            <person name="Wong R.Y.L."/>
            <person name="Yau M.C.Y."/>
            <person name="Lam J.Y.W."/>
            <person name="Siu G.K.H."/>
        </authorList>
    </citation>
    <scope>NUCLEOTIDE SEQUENCE</scope>
    <source>
        <strain evidence="5">R131</strain>
    </source>
</reference>
<dbReference type="Gene3D" id="1.10.260.40">
    <property type="entry name" value="lambda repressor-like DNA-binding domains"/>
    <property type="match status" value="1"/>
</dbReference>